<dbReference type="Proteomes" id="UP001153076">
    <property type="component" value="Unassembled WGS sequence"/>
</dbReference>
<organism evidence="1 2">
    <name type="scientific">Carnegiea gigantea</name>
    <dbReference type="NCBI Taxonomy" id="171969"/>
    <lineage>
        <taxon>Eukaryota</taxon>
        <taxon>Viridiplantae</taxon>
        <taxon>Streptophyta</taxon>
        <taxon>Embryophyta</taxon>
        <taxon>Tracheophyta</taxon>
        <taxon>Spermatophyta</taxon>
        <taxon>Magnoliopsida</taxon>
        <taxon>eudicotyledons</taxon>
        <taxon>Gunneridae</taxon>
        <taxon>Pentapetalae</taxon>
        <taxon>Caryophyllales</taxon>
        <taxon>Cactineae</taxon>
        <taxon>Cactaceae</taxon>
        <taxon>Cactoideae</taxon>
        <taxon>Echinocereeae</taxon>
        <taxon>Carnegiea</taxon>
    </lineage>
</organism>
<comment type="caution">
    <text evidence="1">The sequence shown here is derived from an EMBL/GenBank/DDBJ whole genome shotgun (WGS) entry which is preliminary data.</text>
</comment>
<reference evidence="1" key="1">
    <citation type="submission" date="2022-04" db="EMBL/GenBank/DDBJ databases">
        <title>Carnegiea gigantea Genome sequencing and assembly v2.</title>
        <authorList>
            <person name="Copetti D."/>
            <person name="Sanderson M.J."/>
            <person name="Burquez A."/>
            <person name="Wojciechowski M.F."/>
        </authorList>
    </citation>
    <scope>NUCLEOTIDE SEQUENCE</scope>
    <source>
        <strain evidence="1">SGP5-SGP5p</strain>
        <tissue evidence="1">Aerial part</tissue>
    </source>
</reference>
<proteinExistence type="predicted"/>
<protein>
    <submittedName>
        <fullName evidence="1">Uncharacterized protein</fullName>
    </submittedName>
</protein>
<evidence type="ECO:0000313" key="1">
    <source>
        <dbReference type="EMBL" id="KAJ8443831.1"/>
    </source>
</evidence>
<keyword evidence="2" id="KW-1185">Reference proteome</keyword>
<gene>
    <name evidence="1" type="ORF">Cgig2_010295</name>
</gene>
<dbReference type="EMBL" id="JAKOGI010000111">
    <property type="protein sequence ID" value="KAJ8443831.1"/>
    <property type="molecule type" value="Genomic_DNA"/>
</dbReference>
<evidence type="ECO:0000313" key="2">
    <source>
        <dbReference type="Proteomes" id="UP001153076"/>
    </source>
</evidence>
<dbReference type="AlphaFoldDB" id="A0A9Q1KGG4"/>
<accession>A0A9Q1KGG4</accession>
<name>A0A9Q1KGG4_9CARY</name>
<sequence>MKEPPDLTFLPSVLVVLPCSYEPDCSSDPAMMPYSGLLPCTMSSDSSVVVIDHGPLYSISSSLWVRSDAFSGSMALLFLCQTVPCSSFIAIVLPCTTRPLRHSLFVLFWARFSGMRITHALFYHILSLNSFSPSGCELLRSSLCLWLALTYPFQTYQTREAFDFSKKN</sequence>